<evidence type="ECO:0000313" key="6">
    <source>
        <dbReference type="Proteomes" id="UP000189545"/>
    </source>
</evidence>
<comment type="similarity">
    <text evidence="1">Belongs to the HpcH/HpaI aldolase family.</text>
</comment>
<dbReference type="GO" id="GO:0005737">
    <property type="term" value="C:cytoplasm"/>
    <property type="evidence" value="ECO:0007669"/>
    <property type="project" value="TreeGrafter"/>
</dbReference>
<dbReference type="InterPro" id="IPR015813">
    <property type="entry name" value="Pyrv/PenolPyrv_kinase-like_dom"/>
</dbReference>
<dbReference type="RefSeq" id="WP_077755432.1">
    <property type="nucleotide sequence ID" value="NZ_CP014782.1"/>
</dbReference>
<dbReference type="GO" id="GO:0016832">
    <property type="term" value="F:aldehyde-lyase activity"/>
    <property type="evidence" value="ECO:0007669"/>
    <property type="project" value="TreeGrafter"/>
</dbReference>
<dbReference type="STRING" id="225848.Sps_05595"/>
<dbReference type="PANTHER" id="PTHR30502">
    <property type="entry name" value="2-KETO-3-DEOXY-L-RHAMNONATE ALDOLASE"/>
    <property type="match status" value="1"/>
</dbReference>
<evidence type="ECO:0000313" key="5">
    <source>
        <dbReference type="EMBL" id="AQS40658.1"/>
    </source>
</evidence>
<dbReference type="InterPro" id="IPR005000">
    <property type="entry name" value="Aldolase/citrate-lyase_domain"/>
</dbReference>
<keyword evidence="3 5" id="KW-0456">Lyase</keyword>
<keyword evidence="2" id="KW-0479">Metal-binding</keyword>
<dbReference type="PANTHER" id="PTHR30502:SF0">
    <property type="entry name" value="PHOSPHOENOLPYRUVATE CARBOXYLASE FAMILY PROTEIN"/>
    <property type="match status" value="1"/>
</dbReference>
<organism evidence="5 6">
    <name type="scientific">Shewanella psychrophila</name>
    <dbReference type="NCBI Taxonomy" id="225848"/>
    <lineage>
        <taxon>Bacteria</taxon>
        <taxon>Pseudomonadati</taxon>
        <taxon>Pseudomonadota</taxon>
        <taxon>Gammaproteobacteria</taxon>
        <taxon>Alteromonadales</taxon>
        <taxon>Shewanellaceae</taxon>
        <taxon>Shewanella</taxon>
    </lineage>
</organism>
<reference evidence="5 6" key="1">
    <citation type="submission" date="2016-03" db="EMBL/GenBank/DDBJ databases">
        <title>Complete genome sequence of Shewanella psychrophila WP2, a deep sea bacterium isolated from west Pacific sediment.</title>
        <authorList>
            <person name="Xu G."/>
            <person name="Jian H."/>
        </authorList>
    </citation>
    <scope>NUCLEOTIDE SEQUENCE [LARGE SCALE GENOMIC DNA]</scope>
    <source>
        <strain evidence="5 6">WP2</strain>
    </source>
</reference>
<dbReference type="Gene3D" id="3.20.20.60">
    <property type="entry name" value="Phosphoenolpyruvate-binding domains"/>
    <property type="match status" value="1"/>
</dbReference>
<dbReference type="EC" id="4.1.2.52" evidence="5"/>
<dbReference type="GO" id="GO:0046872">
    <property type="term" value="F:metal ion binding"/>
    <property type="evidence" value="ECO:0007669"/>
    <property type="project" value="UniProtKB-KW"/>
</dbReference>
<dbReference type="EMBL" id="CP014782">
    <property type="protein sequence ID" value="AQS40658.1"/>
    <property type="molecule type" value="Genomic_DNA"/>
</dbReference>
<evidence type="ECO:0000259" key="4">
    <source>
        <dbReference type="Pfam" id="PF03328"/>
    </source>
</evidence>
<evidence type="ECO:0000256" key="3">
    <source>
        <dbReference type="ARBA" id="ARBA00023239"/>
    </source>
</evidence>
<keyword evidence="6" id="KW-1185">Reference proteome</keyword>
<sequence>MIKANLLKTKLAEGKPLFGMLNSVPSPIICEMLAYAGYDFVILDTEHVLISDDAVAHTIRAAESAGIPLLVRVADANPAYIGKLLDAGAQGIVISRVSSLEIAKQAIAAAKYPPLGCRGITGGRNTGFGTLPLQEYIDIANRETFVGLMIEDTQGIDALPEILHLDGVDMIFEGALDLSLSMGQGTEFNHPAVQDNIHFMASLCLQQAVPFCAIPRLPGQKSAWCKQGITAFLVGEDRGLIFKQLKHQLQHLKHDE</sequence>
<dbReference type="OrthoDB" id="86160at2"/>
<dbReference type="Proteomes" id="UP000189545">
    <property type="component" value="Chromosome"/>
</dbReference>
<dbReference type="KEGG" id="spsw:Sps_05595"/>
<proteinExistence type="inferred from homology"/>
<evidence type="ECO:0000256" key="1">
    <source>
        <dbReference type="ARBA" id="ARBA00005568"/>
    </source>
</evidence>
<dbReference type="InterPro" id="IPR040442">
    <property type="entry name" value="Pyrv_kinase-like_dom_sf"/>
</dbReference>
<dbReference type="SUPFAM" id="SSF51621">
    <property type="entry name" value="Phosphoenolpyruvate/pyruvate domain"/>
    <property type="match status" value="1"/>
</dbReference>
<dbReference type="Pfam" id="PF03328">
    <property type="entry name" value="HpcH_HpaI"/>
    <property type="match status" value="1"/>
</dbReference>
<accession>A0A1S6HYY9</accession>
<gene>
    <name evidence="5" type="ORF">Sps_05595</name>
</gene>
<protein>
    <submittedName>
        <fullName evidence="5">2,4-dihydroxyhept-2-ene-1,7-dioic acid aldolase</fullName>
        <ecNumber evidence="5">4.1.2.52</ecNumber>
    </submittedName>
</protein>
<dbReference type="InterPro" id="IPR050251">
    <property type="entry name" value="HpcH-HpaI_aldolase"/>
</dbReference>
<feature type="domain" description="HpcH/HpaI aldolase/citrate lyase" evidence="4">
    <location>
        <begin position="26"/>
        <end position="196"/>
    </location>
</feature>
<name>A0A1S6HYY9_9GAMM</name>
<evidence type="ECO:0000256" key="2">
    <source>
        <dbReference type="ARBA" id="ARBA00022723"/>
    </source>
</evidence>
<dbReference type="AlphaFoldDB" id="A0A1S6HYY9"/>